<dbReference type="GO" id="GO:0051287">
    <property type="term" value="F:NAD binding"/>
    <property type="evidence" value="ECO:0007669"/>
    <property type="project" value="UniProtKB-UniRule"/>
</dbReference>
<dbReference type="GO" id="GO:0019877">
    <property type="term" value="P:diaminopimelate biosynthetic process"/>
    <property type="evidence" value="ECO:0007669"/>
    <property type="project" value="UniProtKB-UniRule"/>
</dbReference>
<feature type="active site" description="Proton donor" evidence="13">
    <location>
        <position position="153"/>
    </location>
</feature>
<dbReference type="InterPro" id="IPR000846">
    <property type="entry name" value="DapB_N"/>
</dbReference>
<dbReference type="PANTHER" id="PTHR20836">
    <property type="entry name" value="DIHYDRODIPICOLINATE REDUCTASE"/>
    <property type="match status" value="1"/>
</dbReference>
<evidence type="ECO:0000256" key="3">
    <source>
        <dbReference type="ARBA" id="ARBA00022605"/>
    </source>
</evidence>
<evidence type="ECO:0000259" key="15">
    <source>
        <dbReference type="Pfam" id="PF05173"/>
    </source>
</evidence>
<dbReference type="GO" id="GO:0016726">
    <property type="term" value="F:oxidoreductase activity, acting on CH or CH2 groups, NAD or NADP as acceptor"/>
    <property type="evidence" value="ECO:0007669"/>
    <property type="project" value="UniProtKB-UniRule"/>
</dbReference>
<evidence type="ECO:0000259" key="14">
    <source>
        <dbReference type="Pfam" id="PF01113"/>
    </source>
</evidence>
<dbReference type="Pfam" id="PF05173">
    <property type="entry name" value="DapB_C"/>
    <property type="match status" value="1"/>
</dbReference>
<dbReference type="CDD" id="cd02274">
    <property type="entry name" value="DHDPR_N"/>
    <property type="match status" value="1"/>
</dbReference>
<sequence>MSVLVIVMGANGRMGNIIAQMVKNSDKHTLAAVVERPGNTQRLDAWGCIVGTDLDEVLPKVPGGIVIDFTAPEASVAHAEAAARHGNGIVIGTTGLNDEQKARLAELAKKTPVFWSPNMSVGVNVLLKILPDLVRHLGELYDLEMVELHHNKKKDSPSGTALRLAECLAEARGWDLKDVGNYHREGLIGERPRQEIGVQTIRGGDVVGVHTVYCLGPGERIEVTHQAHSRETFAAGSLRAAAWLADQKPGKLYTMSDIF</sequence>
<evidence type="ECO:0000256" key="11">
    <source>
        <dbReference type="ARBA" id="ARBA00049080"/>
    </source>
</evidence>
<feature type="domain" description="Dihydrodipicolinate reductase C-terminal" evidence="15">
    <location>
        <begin position="122"/>
        <end position="258"/>
    </location>
</feature>
<evidence type="ECO:0000256" key="10">
    <source>
        <dbReference type="ARBA" id="ARBA00038983"/>
    </source>
</evidence>
<dbReference type="PANTHER" id="PTHR20836:SF0">
    <property type="entry name" value="4-HYDROXY-TETRAHYDRODIPICOLINATE REDUCTASE 1, CHLOROPLASTIC-RELATED"/>
    <property type="match status" value="1"/>
</dbReference>
<evidence type="ECO:0000256" key="1">
    <source>
        <dbReference type="ARBA" id="ARBA00006642"/>
    </source>
</evidence>
<evidence type="ECO:0000256" key="6">
    <source>
        <dbReference type="ARBA" id="ARBA00023002"/>
    </source>
</evidence>
<keyword evidence="3 13" id="KW-0028">Amino-acid biosynthesis</keyword>
<dbReference type="Gene3D" id="3.30.360.10">
    <property type="entry name" value="Dihydrodipicolinate Reductase, domain 2"/>
    <property type="match status" value="1"/>
</dbReference>
<evidence type="ECO:0000256" key="2">
    <source>
        <dbReference type="ARBA" id="ARBA00022490"/>
    </source>
</evidence>
<proteinExistence type="inferred from homology"/>
<dbReference type="EC" id="1.17.1.8" evidence="10 13"/>
<feature type="binding site" evidence="13">
    <location>
        <begin position="92"/>
        <end position="94"/>
    </location>
    <ligand>
        <name>NAD(+)</name>
        <dbReference type="ChEBI" id="CHEBI:57540"/>
    </ligand>
</feature>
<comment type="subunit">
    <text evidence="13">Homotetramer.</text>
</comment>
<keyword evidence="4 13" id="KW-0521">NADP</keyword>
<dbReference type="GO" id="GO:0009089">
    <property type="term" value="P:lysine biosynthetic process via diaminopimelate"/>
    <property type="evidence" value="ECO:0007669"/>
    <property type="project" value="UniProtKB-UniRule"/>
</dbReference>
<keyword evidence="2 13" id="KW-0963">Cytoplasm</keyword>
<comment type="catalytic activity">
    <reaction evidence="11 13">
        <text>(S)-2,3,4,5-tetrahydrodipicolinate + NADP(+) + H2O = (2S,4S)-4-hydroxy-2,3,4,5-tetrahydrodipicolinate + NADPH + H(+)</text>
        <dbReference type="Rhea" id="RHEA:35331"/>
        <dbReference type="ChEBI" id="CHEBI:15377"/>
        <dbReference type="ChEBI" id="CHEBI:15378"/>
        <dbReference type="ChEBI" id="CHEBI:16845"/>
        <dbReference type="ChEBI" id="CHEBI:57783"/>
        <dbReference type="ChEBI" id="CHEBI:58349"/>
        <dbReference type="ChEBI" id="CHEBI:67139"/>
        <dbReference type="EC" id="1.17.1.8"/>
    </reaction>
</comment>
<evidence type="ECO:0000256" key="5">
    <source>
        <dbReference type="ARBA" id="ARBA00022915"/>
    </source>
</evidence>
<dbReference type="GO" id="GO:0050661">
    <property type="term" value="F:NADP binding"/>
    <property type="evidence" value="ECO:0007669"/>
    <property type="project" value="UniProtKB-UniRule"/>
</dbReference>
<keyword evidence="6 13" id="KW-0560">Oxidoreductase</keyword>
<evidence type="ECO:0000256" key="8">
    <source>
        <dbReference type="ARBA" id="ARBA00023154"/>
    </source>
</evidence>
<feature type="binding site" evidence="13">
    <location>
        <position position="36"/>
    </location>
    <ligand>
        <name>NADP(+)</name>
        <dbReference type="ChEBI" id="CHEBI:58349"/>
    </ligand>
</feature>
<comment type="pathway">
    <text evidence="9 13">Amino-acid biosynthesis; L-lysine biosynthesis via DAP pathway; (S)-tetrahydrodipicolinate from L-aspartate: step 4/4.</text>
</comment>
<dbReference type="AlphaFoldDB" id="A0A7J0BXI5"/>
<gene>
    <name evidence="13 16" type="primary">dapB</name>
    <name evidence="16" type="ORF">DSM19430T_30920</name>
</gene>
<keyword evidence="5 13" id="KW-0220">Diaminopimelate biosynthesis</keyword>
<dbReference type="InterPro" id="IPR023940">
    <property type="entry name" value="DHDPR_bac"/>
</dbReference>
<feature type="active site" description="Proton donor/acceptor" evidence="13">
    <location>
        <position position="149"/>
    </location>
</feature>
<keyword evidence="7 13" id="KW-0520">NAD</keyword>
<dbReference type="InterPro" id="IPR036291">
    <property type="entry name" value="NAD(P)-bd_dom_sf"/>
</dbReference>
<feature type="binding site" evidence="13">
    <location>
        <begin position="9"/>
        <end position="14"/>
    </location>
    <ligand>
        <name>NAD(+)</name>
        <dbReference type="ChEBI" id="CHEBI:57540"/>
    </ligand>
</feature>
<dbReference type="SUPFAM" id="SSF51735">
    <property type="entry name" value="NAD(P)-binding Rossmann-fold domains"/>
    <property type="match status" value="1"/>
</dbReference>
<dbReference type="EMBL" id="BLVP01000036">
    <property type="protein sequence ID" value="GFM38408.1"/>
    <property type="molecule type" value="Genomic_DNA"/>
</dbReference>
<evidence type="ECO:0000256" key="4">
    <source>
        <dbReference type="ARBA" id="ARBA00022857"/>
    </source>
</evidence>
<dbReference type="Pfam" id="PF01113">
    <property type="entry name" value="DapB_N"/>
    <property type="match status" value="1"/>
</dbReference>
<dbReference type="InterPro" id="IPR022663">
    <property type="entry name" value="DapB_C"/>
</dbReference>
<dbReference type="SUPFAM" id="SSF55347">
    <property type="entry name" value="Glyceraldehyde-3-phosphate dehydrogenase-like, C-terminal domain"/>
    <property type="match status" value="1"/>
</dbReference>
<protein>
    <recommendedName>
        <fullName evidence="10 13">4-hydroxy-tetrahydrodipicolinate reductase</fullName>
        <shortName evidence="13">HTPA reductase</shortName>
        <ecNumber evidence="10 13">1.17.1.8</ecNumber>
    </recommendedName>
</protein>
<feature type="domain" description="Dihydrodipicolinate reductase N-terminal" evidence="14">
    <location>
        <begin position="5"/>
        <end position="119"/>
    </location>
</feature>
<comment type="similarity">
    <text evidence="1 13">Belongs to the DapB family.</text>
</comment>
<feature type="binding site" evidence="13">
    <location>
        <begin position="116"/>
        <end position="119"/>
    </location>
    <ligand>
        <name>NAD(+)</name>
        <dbReference type="ChEBI" id="CHEBI:57540"/>
    </ligand>
</feature>
<evidence type="ECO:0000256" key="12">
    <source>
        <dbReference type="ARBA" id="ARBA00049396"/>
    </source>
</evidence>
<dbReference type="NCBIfam" id="TIGR00036">
    <property type="entry name" value="dapB"/>
    <property type="match status" value="1"/>
</dbReference>
<accession>A0A7J0BXI5</accession>
<feature type="binding site" evidence="13">
    <location>
        <begin position="159"/>
        <end position="160"/>
    </location>
    <ligand>
        <name>(S)-2,3,4,5-tetrahydrodipicolinate</name>
        <dbReference type="ChEBI" id="CHEBI:16845"/>
    </ligand>
</feature>
<dbReference type="GO" id="GO:0005737">
    <property type="term" value="C:cytoplasm"/>
    <property type="evidence" value="ECO:0007669"/>
    <property type="project" value="UniProtKB-SubCell"/>
</dbReference>
<comment type="catalytic activity">
    <reaction evidence="12 13">
        <text>(S)-2,3,4,5-tetrahydrodipicolinate + NAD(+) + H2O = (2S,4S)-4-hydroxy-2,3,4,5-tetrahydrodipicolinate + NADH + H(+)</text>
        <dbReference type="Rhea" id="RHEA:35323"/>
        <dbReference type="ChEBI" id="CHEBI:15377"/>
        <dbReference type="ChEBI" id="CHEBI:15378"/>
        <dbReference type="ChEBI" id="CHEBI:16845"/>
        <dbReference type="ChEBI" id="CHEBI:57540"/>
        <dbReference type="ChEBI" id="CHEBI:57945"/>
        <dbReference type="ChEBI" id="CHEBI:67139"/>
        <dbReference type="EC" id="1.17.1.8"/>
    </reaction>
</comment>
<feature type="binding site" evidence="13">
    <location>
        <position position="35"/>
    </location>
    <ligand>
        <name>NAD(+)</name>
        <dbReference type="ChEBI" id="CHEBI:57540"/>
    </ligand>
</feature>
<reference evidence="16 17" key="1">
    <citation type="submission" date="2020-05" db="EMBL/GenBank/DDBJ databases">
        <title>Draft genome sequence of Desulfovibrio psychrotolerans JS1T.</title>
        <authorList>
            <person name="Ueno A."/>
            <person name="Tamazawa S."/>
            <person name="Tamamura S."/>
            <person name="Murakami T."/>
            <person name="Kiyama T."/>
            <person name="Inomata H."/>
            <person name="Amano Y."/>
            <person name="Miyakawa K."/>
            <person name="Tamaki H."/>
            <person name="Naganuma T."/>
            <person name="Kaneko K."/>
        </authorList>
    </citation>
    <scope>NUCLEOTIDE SEQUENCE [LARGE SCALE GENOMIC DNA]</scope>
    <source>
        <strain evidence="16 17">JS1</strain>
    </source>
</reference>
<comment type="caution">
    <text evidence="13">Was originally thought to be a dihydrodipicolinate reductase (DHDPR), catalyzing the conversion of dihydrodipicolinate to tetrahydrodipicolinate. However, it was shown in E.coli that the substrate of the enzymatic reaction is not dihydrodipicolinate (DHDP) but in fact (2S,4S)-4-hydroxy-2,3,4,5-tetrahydrodipicolinic acid (HTPA), the product released by the DapA-catalyzed reaction.</text>
</comment>
<dbReference type="PIRSF" id="PIRSF000161">
    <property type="entry name" value="DHPR"/>
    <property type="match status" value="1"/>
</dbReference>
<dbReference type="Gene3D" id="3.40.50.720">
    <property type="entry name" value="NAD(P)-binding Rossmann-like Domain"/>
    <property type="match status" value="1"/>
</dbReference>
<dbReference type="RefSeq" id="WP_174411016.1">
    <property type="nucleotide sequence ID" value="NZ_BLVP01000036.1"/>
</dbReference>
<comment type="function">
    <text evidence="13">Catalyzes the conversion of 4-hydroxy-tetrahydrodipicolinate (HTPA) to tetrahydrodipicolinate.</text>
</comment>
<dbReference type="UniPathway" id="UPA00034">
    <property type="reaction ID" value="UER00018"/>
</dbReference>
<comment type="subcellular location">
    <subcellularLocation>
        <location evidence="13">Cytoplasm</location>
    </subcellularLocation>
</comment>
<dbReference type="FunFam" id="3.30.360.10:FF:000004">
    <property type="entry name" value="4-hydroxy-tetrahydrodipicolinate reductase"/>
    <property type="match status" value="1"/>
</dbReference>
<keyword evidence="8 13" id="KW-0457">Lysine biosynthesis</keyword>
<comment type="caution">
    <text evidence="16">The sequence shown here is derived from an EMBL/GenBank/DDBJ whole genome shotgun (WGS) entry which is preliminary data.</text>
</comment>
<evidence type="ECO:0000256" key="13">
    <source>
        <dbReference type="HAMAP-Rule" id="MF_00102"/>
    </source>
</evidence>
<evidence type="ECO:0000313" key="17">
    <source>
        <dbReference type="Proteomes" id="UP000503820"/>
    </source>
</evidence>
<feature type="binding site" evidence="13">
    <location>
        <position position="150"/>
    </location>
    <ligand>
        <name>(S)-2,3,4,5-tetrahydrodipicolinate</name>
        <dbReference type="ChEBI" id="CHEBI:16845"/>
    </ligand>
</feature>
<dbReference type="Proteomes" id="UP000503820">
    <property type="component" value="Unassembled WGS sequence"/>
</dbReference>
<evidence type="ECO:0000313" key="16">
    <source>
        <dbReference type="EMBL" id="GFM38408.1"/>
    </source>
</evidence>
<keyword evidence="17" id="KW-1185">Reference proteome</keyword>
<name>A0A7J0BXI5_9BACT</name>
<evidence type="ECO:0000256" key="9">
    <source>
        <dbReference type="ARBA" id="ARBA00037922"/>
    </source>
</evidence>
<dbReference type="GO" id="GO:0008839">
    <property type="term" value="F:4-hydroxy-tetrahydrodipicolinate reductase"/>
    <property type="evidence" value="ECO:0007669"/>
    <property type="project" value="UniProtKB-UniRule"/>
</dbReference>
<evidence type="ECO:0000256" key="7">
    <source>
        <dbReference type="ARBA" id="ARBA00023027"/>
    </source>
</evidence>
<dbReference type="HAMAP" id="MF_00102">
    <property type="entry name" value="DapB"/>
    <property type="match status" value="1"/>
</dbReference>
<organism evidence="16 17">
    <name type="scientific">Desulfovibrio psychrotolerans</name>
    <dbReference type="NCBI Taxonomy" id="415242"/>
    <lineage>
        <taxon>Bacteria</taxon>
        <taxon>Pseudomonadati</taxon>
        <taxon>Thermodesulfobacteriota</taxon>
        <taxon>Desulfovibrionia</taxon>
        <taxon>Desulfovibrionales</taxon>
        <taxon>Desulfovibrionaceae</taxon>
        <taxon>Desulfovibrio</taxon>
    </lineage>
</organism>